<evidence type="ECO:0000259" key="4">
    <source>
        <dbReference type="SMART" id="SM01340"/>
    </source>
</evidence>
<evidence type="ECO:0000256" key="2">
    <source>
        <dbReference type="ARBA" id="ARBA00022763"/>
    </source>
</evidence>
<feature type="compositionally biased region" description="Polar residues" evidence="3">
    <location>
        <begin position="348"/>
        <end position="357"/>
    </location>
</feature>
<feature type="compositionally biased region" description="Basic and acidic residues" evidence="3">
    <location>
        <begin position="584"/>
        <end position="595"/>
    </location>
</feature>
<sequence>MSSISRLPETTTRLLSSYAVITSPVTLVKELLDNAIDAKATSVDVLMSANTVAKIQVRDDGVGIHPDDYDALGRRGHTSKLRDLVQLRTVAGKSLGFRGEALASANSMANITVTTKTSSEPIAAILHINPGEGGVAKQQPTSAPVGTTVCVTGLFGQIPVREQTMVKEAKKTLDKIQELLRTYAMARPQLRLSFKVLQMPTKNWSYAPNRDATIKEAIIQLESAGIVASCSLKLSTLPSGYTLEAFIVKPDVDRHKAASTHRYFSVDGRPITAKGTMKKILAIYKEHLGDINDPFIRLNIVCPPGNYDANIEPSKDGILFAEEEVGLDGFRSLCTEVYKPIEHGETSTISPAVTLPTSKPPMPVDHQESSPAAPPAPMPAEVHKPVFHQEATPIELVRATAMFNPPMTPDPPILRDPRVTAPGDLGLLPSHTFGHLHNDNPARQRFTVPGGAYRSPISSPAERRPANAPGRGSMKQSRISFNPARAKRSQRPPLGGLDEQRLDERDNARELRAPAKRSHPPSFDEFDEQRFDNGENMQAMRTSAKRNLNYQLSRPEANLSLPVPQQPEYRENYVTQVPDNSVRENPRVREDKEPIKTSLPTGDPRAYLLRRQKSMAAVENSARPAKLRRLKSSLMPLENVLPGEETHCLAWVVNVDIHGLFASTSQMQQYDKYVAEGIFEDGLEMSLEEGRQVEGRLKRLLDSQKENIANAEDGEVGVSLNLGTLLKGKGSAVED</sequence>
<dbReference type="SMART" id="SM01340">
    <property type="entry name" value="DNA_mis_repair"/>
    <property type="match status" value="1"/>
</dbReference>
<dbReference type="PROSITE" id="PS00058">
    <property type="entry name" value="DNA_MISMATCH_REPAIR_1"/>
    <property type="match status" value="1"/>
</dbReference>
<feature type="region of interest" description="Disordered" evidence="3">
    <location>
        <begin position="430"/>
        <end position="504"/>
    </location>
</feature>
<dbReference type="GO" id="GO:0032389">
    <property type="term" value="C:MutLalpha complex"/>
    <property type="evidence" value="ECO:0007669"/>
    <property type="project" value="TreeGrafter"/>
</dbReference>
<feature type="region of interest" description="Disordered" evidence="3">
    <location>
        <begin position="348"/>
        <end position="380"/>
    </location>
</feature>
<dbReference type="GO" id="GO:0005524">
    <property type="term" value="F:ATP binding"/>
    <property type="evidence" value="ECO:0007669"/>
    <property type="project" value="InterPro"/>
</dbReference>
<gene>
    <name evidence="5" type="ORF">KHLLAP_LOCUS1909</name>
</gene>
<dbReference type="EMBL" id="CAUWAG010000003">
    <property type="protein sequence ID" value="CAJ2501441.1"/>
    <property type="molecule type" value="Genomic_DNA"/>
</dbReference>
<dbReference type="GO" id="GO:0016887">
    <property type="term" value="F:ATP hydrolysis activity"/>
    <property type="evidence" value="ECO:0007669"/>
    <property type="project" value="InterPro"/>
</dbReference>
<dbReference type="Pfam" id="PF01119">
    <property type="entry name" value="DNA_mis_repair"/>
    <property type="match status" value="1"/>
</dbReference>
<dbReference type="InterPro" id="IPR036890">
    <property type="entry name" value="HATPase_C_sf"/>
</dbReference>
<organism evidence="5 6">
    <name type="scientific">Anthostomella pinea</name>
    <dbReference type="NCBI Taxonomy" id="933095"/>
    <lineage>
        <taxon>Eukaryota</taxon>
        <taxon>Fungi</taxon>
        <taxon>Dikarya</taxon>
        <taxon>Ascomycota</taxon>
        <taxon>Pezizomycotina</taxon>
        <taxon>Sordariomycetes</taxon>
        <taxon>Xylariomycetidae</taxon>
        <taxon>Xylariales</taxon>
        <taxon>Xylariaceae</taxon>
        <taxon>Anthostomella</taxon>
    </lineage>
</organism>
<dbReference type="PANTHER" id="PTHR10073:SF41">
    <property type="entry name" value="MISMATCH REPAIR PROTEIN, PUTATIVE (AFU_ORTHOLOGUE AFUA_8G05820)-RELATED"/>
    <property type="match status" value="1"/>
</dbReference>
<dbReference type="Gene3D" id="3.30.230.10">
    <property type="match status" value="1"/>
</dbReference>
<evidence type="ECO:0000256" key="3">
    <source>
        <dbReference type="SAM" id="MobiDB-lite"/>
    </source>
</evidence>
<accession>A0AAI8VAP2</accession>
<dbReference type="InterPro" id="IPR014762">
    <property type="entry name" value="DNA_mismatch_repair_CS"/>
</dbReference>
<dbReference type="InterPro" id="IPR014721">
    <property type="entry name" value="Ribsml_uS5_D2-typ_fold_subgr"/>
</dbReference>
<feature type="region of interest" description="Disordered" evidence="3">
    <location>
        <begin position="584"/>
        <end position="603"/>
    </location>
</feature>
<feature type="domain" description="DNA mismatch repair protein S5" evidence="4">
    <location>
        <begin position="218"/>
        <end position="339"/>
    </location>
</feature>
<dbReference type="SUPFAM" id="SSF55874">
    <property type="entry name" value="ATPase domain of HSP90 chaperone/DNA topoisomerase II/histidine kinase"/>
    <property type="match status" value="1"/>
</dbReference>
<dbReference type="AlphaFoldDB" id="A0AAI8VAP2"/>
<dbReference type="PANTHER" id="PTHR10073">
    <property type="entry name" value="DNA MISMATCH REPAIR PROTEIN MLH, PMS, MUTL"/>
    <property type="match status" value="1"/>
</dbReference>
<dbReference type="FunFam" id="3.30.565.10:FF:000017">
    <property type="entry name" value="PMS1 homolog 1, mismatch repair system component"/>
    <property type="match status" value="1"/>
</dbReference>
<dbReference type="Proteomes" id="UP001295740">
    <property type="component" value="Unassembled WGS sequence"/>
</dbReference>
<dbReference type="GO" id="GO:0140664">
    <property type="term" value="F:ATP-dependent DNA damage sensor activity"/>
    <property type="evidence" value="ECO:0007669"/>
    <property type="project" value="InterPro"/>
</dbReference>
<dbReference type="Gene3D" id="3.30.565.10">
    <property type="entry name" value="Histidine kinase-like ATPase, C-terminal domain"/>
    <property type="match status" value="1"/>
</dbReference>
<comment type="similarity">
    <text evidence="1">Belongs to the DNA mismatch repair MutL/HexB family.</text>
</comment>
<keyword evidence="6" id="KW-1185">Reference proteome</keyword>
<evidence type="ECO:0000313" key="6">
    <source>
        <dbReference type="Proteomes" id="UP001295740"/>
    </source>
</evidence>
<reference evidence="5" key="1">
    <citation type="submission" date="2023-10" db="EMBL/GenBank/DDBJ databases">
        <authorList>
            <person name="Hackl T."/>
        </authorList>
    </citation>
    <scope>NUCLEOTIDE SEQUENCE</scope>
</reference>
<evidence type="ECO:0000313" key="5">
    <source>
        <dbReference type="EMBL" id="CAJ2501441.1"/>
    </source>
</evidence>
<dbReference type="InterPro" id="IPR020568">
    <property type="entry name" value="Ribosomal_Su5_D2-typ_SF"/>
</dbReference>
<proteinExistence type="inferred from homology"/>
<dbReference type="Pfam" id="PF13589">
    <property type="entry name" value="HATPase_c_3"/>
    <property type="match status" value="1"/>
</dbReference>
<protein>
    <submittedName>
        <fullName evidence="5">Uu.00g042940.m01.CDS01</fullName>
    </submittedName>
</protein>
<keyword evidence="2" id="KW-0227">DNA damage</keyword>
<evidence type="ECO:0000256" key="1">
    <source>
        <dbReference type="ARBA" id="ARBA00006082"/>
    </source>
</evidence>
<dbReference type="NCBIfam" id="TIGR00585">
    <property type="entry name" value="mutl"/>
    <property type="match status" value="1"/>
</dbReference>
<dbReference type="InterPro" id="IPR013507">
    <property type="entry name" value="DNA_mismatch_S5_2-like"/>
</dbReference>
<name>A0AAI8VAP2_9PEZI</name>
<dbReference type="GO" id="GO:0061982">
    <property type="term" value="P:meiosis I cell cycle process"/>
    <property type="evidence" value="ECO:0007669"/>
    <property type="project" value="UniProtKB-ARBA"/>
</dbReference>
<comment type="caution">
    <text evidence="5">The sequence shown here is derived from an EMBL/GenBank/DDBJ whole genome shotgun (WGS) entry which is preliminary data.</text>
</comment>
<dbReference type="InterPro" id="IPR002099">
    <property type="entry name" value="MutL/Mlh/PMS"/>
</dbReference>
<dbReference type="SUPFAM" id="SSF54211">
    <property type="entry name" value="Ribosomal protein S5 domain 2-like"/>
    <property type="match status" value="1"/>
</dbReference>
<dbReference type="GO" id="GO:0006298">
    <property type="term" value="P:mismatch repair"/>
    <property type="evidence" value="ECO:0007669"/>
    <property type="project" value="InterPro"/>
</dbReference>
<dbReference type="InterPro" id="IPR038973">
    <property type="entry name" value="MutL/Mlh/Pms-like"/>
</dbReference>
<dbReference type="GO" id="GO:0030983">
    <property type="term" value="F:mismatched DNA binding"/>
    <property type="evidence" value="ECO:0007669"/>
    <property type="project" value="InterPro"/>
</dbReference>